<organism evidence="2">
    <name type="scientific">Fusarium oxysporum f. sp. conglutinans race 2 54008</name>
    <dbReference type="NCBI Taxonomy" id="1089457"/>
    <lineage>
        <taxon>Eukaryota</taxon>
        <taxon>Fungi</taxon>
        <taxon>Dikarya</taxon>
        <taxon>Ascomycota</taxon>
        <taxon>Pezizomycotina</taxon>
        <taxon>Sordariomycetes</taxon>
        <taxon>Hypocreomycetidae</taxon>
        <taxon>Hypocreales</taxon>
        <taxon>Nectriaceae</taxon>
        <taxon>Fusarium</taxon>
        <taxon>Fusarium oxysporum species complex</taxon>
    </lineage>
</organism>
<reference evidence="2" key="1">
    <citation type="submission" date="2011-11" db="EMBL/GenBank/DDBJ databases">
        <title>The Genome Sequence of Fusarium oxysporum PHW808.</title>
        <authorList>
            <consortium name="The Broad Institute Genome Sequencing Platform"/>
            <person name="Ma L.-J."/>
            <person name="Gale L.R."/>
            <person name="Schwartz D.C."/>
            <person name="Zhou S."/>
            <person name="Corby-Kistler H."/>
            <person name="Young S.K."/>
            <person name="Zeng Q."/>
            <person name="Gargeya S."/>
            <person name="Fitzgerald M."/>
            <person name="Haas B."/>
            <person name="Abouelleil A."/>
            <person name="Alvarado L."/>
            <person name="Arachchi H.M."/>
            <person name="Berlin A."/>
            <person name="Brown A."/>
            <person name="Chapman S.B."/>
            <person name="Chen Z."/>
            <person name="Dunbar C."/>
            <person name="Freedman E."/>
            <person name="Gearin G."/>
            <person name="Goldberg J."/>
            <person name="Griggs A."/>
            <person name="Gujja S."/>
            <person name="Heiman D."/>
            <person name="Howarth C."/>
            <person name="Larson L."/>
            <person name="Lui A."/>
            <person name="MacDonald P.J.P."/>
            <person name="Montmayeur A."/>
            <person name="Murphy C."/>
            <person name="Neiman D."/>
            <person name="Pearson M."/>
            <person name="Priest M."/>
            <person name="Roberts A."/>
            <person name="Saif S."/>
            <person name="Shea T."/>
            <person name="Shenoy N."/>
            <person name="Sisk P."/>
            <person name="Stolte C."/>
            <person name="Sykes S."/>
            <person name="Wortman J."/>
            <person name="Nusbaum C."/>
            <person name="Birren B."/>
        </authorList>
    </citation>
    <scope>NUCLEOTIDE SEQUENCE [LARGE SCALE GENOMIC DNA]</scope>
    <source>
        <strain evidence="2">54008</strain>
    </source>
</reference>
<evidence type="ECO:0000256" key="1">
    <source>
        <dbReference type="SAM" id="MobiDB-lite"/>
    </source>
</evidence>
<evidence type="ECO:0000313" key="2">
    <source>
        <dbReference type="EMBL" id="EXL67559.1"/>
    </source>
</evidence>
<protein>
    <submittedName>
        <fullName evidence="2">Uncharacterized protein</fullName>
    </submittedName>
</protein>
<reference evidence="2" key="2">
    <citation type="submission" date="2014-03" db="EMBL/GenBank/DDBJ databases">
        <title>The Genome Annotation of Fusarium oxysporum PHW808.</title>
        <authorList>
            <consortium name="The Broad Institute Genomics Platform"/>
            <person name="Ma L.-J."/>
            <person name="Corby-Kistler H."/>
            <person name="Broz K."/>
            <person name="Gale L.R."/>
            <person name="Jonkers W."/>
            <person name="O'Donnell K."/>
            <person name="Ploetz R."/>
            <person name="Steinberg C."/>
            <person name="Schwartz D.C."/>
            <person name="VanEtten H."/>
            <person name="Zhou S."/>
            <person name="Young S.K."/>
            <person name="Zeng Q."/>
            <person name="Gargeya S."/>
            <person name="Fitzgerald M."/>
            <person name="Abouelleil A."/>
            <person name="Alvarado L."/>
            <person name="Chapman S.B."/>
            <person name="Gainer-Dewar J."/>
            <person name="Goldberg J."/>
            <person name="Griggs A."/>
            <person name="Gujja S."/>
            <person name="Hansen M."/>
            <person name="Howarth C."/>
            <person name="Imamovic A."/>
            <person name="Ireland A."/>
            <person name="Larimer J."/>
            <person name="McCowan C."/>
            <person name="Murphy C."/>
            <person name="Pearson M."/>
            <person name="Poon T.W."/>
            <person name="Priest M."/>
            <person name="Roberts A."/>
            <person name="Saif S."/>
            <person name="Shea T."/>
            <person name="Sykes S."/>
            <person name="Wortman J."/>
            <person name="Nusbaum C."/>
            <person name="Birren B."/>
        </authorList>
    </citation>
    <scope>NUCLEOTIDE SEQUENCE</scope>
    <source>
        <strain evidence="2">54008</strain>
    </source>
</reference>
<gene>
    <name evidence="2" type="ORF">FOPG_16329</name>
</gene>
<sequence length="35" mass="3882">MSGANRFTGARDSINSTGPVKMTKHMRSMKNDVQQ</sequence>
<feature type="region of interest" description="Disordered" evidence="1">
    <location>
        <begin position="1"/>
        <end position="35"/>
    </location>
</feature>
<dbReference type="AlphaFoldDB" id="X0I2N1"/>
<dbReference type="EMBL" id="KK033342">
    <property type="protein sequence ID" value="EXL67559.1"/>
    <property type="molecule type" value="Genomic_DNA"/>
</dbReference>
<proteinExistence type="predicted"/>
<accession>X0I2N1</accession>
<name>X0I2N1_FUSOX</name>
<dbReference type="HOGENOM" id="CLU_3368565_0_0_1"/>
<dbReference type="Proteomes" id="UP000030676">
    <property type="component" value="Unassembled WGS sequence"/>
</dbReference>